<name>A0AAE4QY66_9ACTN</name>
<dbReference type="InterPro" id="IPR050336">
    <property type="entry name" value="Chromosome_partition/occlusion"/>
</dbReference>
<dbReference type="Pfam" id="PF02195">
    <property type="entry name" value="ParB_N"/>
    <property type="match status" value="1"/>
</dbReference>
<reference evidence="4" key="1">
    <citation type="submission" date="2023-10" db="EMBL/GenBank/DDBJ databases">
        <title>Development of a sustainable strategy for remediation of hydrocarbon-contaminated territories based on the waste exchange concept.</title>
        <authorList>
            <person name="Krivoruchko A."/>
        </authorList>
    </citation>
    <scope>NUCLEOTIDE SEQUENCE</scope>
    <source>
        <strain evidence="4">IEGM 1175</strain>
    </source>
</reference>
<gene>
    <name evidence="4" type="ORF">R3P82_14025</name>
</gene>
<protein>
    <submittedName>
        <fullName evidence="4">ParB/RepB/Spo0J family partition protein</fullName>
    </submittedName>
</protein>
<organism evidence="4 5">
    <name type="scientific">Dietzia maris</name>
    <dbReference type="NCBI Taxonomy" id="37915"/>
    <lineage>
        <taxon>Bacteria</taxon>
        <taxon>Bacillati</taxon>
        <taxon>Actinomycetota</taxon>
        <taxon>Actinomycetes</taxon>
        <taxon>Mycobacteriales</taxon>
        <taxon>Dietziaceae</taxon>
        <taxon>Dietzia</taxon>
    </lineage>
</organism>
<dbReference type="RefSeq" id="WP_317470755.1">
    <property type="nucleotide sequence ID" value="NZ_JAWLKJ010000003.1"/>
</dbReference>
<dbReference type="GO" id="GO:0005694">
    <property type="term" value="C:chromosome"/>
    <property type="evidence" value="ECO:0007669"/>
    <property type="project" value="TreeGrafter"/>
</dbReference>
<proteinExistence type="inferred from homology"/>
<dbReference type="PANTHER" id="PTHR33375:SF1">
    <property type="entry name" value="CHROMOSOME-PARTITIONING PROTEIN PARB-RELATED"/>
    <property type="match status" value="1"/>
</dbReference>
<dbReference type="Proteomes" id="UP001185873">
    <property type="component" value="Unassembled WGS sequence"/>
</dbReference>
<dbReference type="InterPro" id="IPR003115">
    <property type="entry name" value="ParB_N"/>
</dbReference>
<dbReference type="SUPFAM" id="SSF110849">
    <property type="entry name" value="ParB/Sulfiredoxin"/>
    <property type="match status" value="1"/>
</dbReference>
<keyword evidence="2" id="KW-0159">Chromosome partition</keyword>
<dbReference type="InterPro" id="IPR004437">
    <property type="entry name" value="ParB/RepB/Spo0J"/>
</dbReference>
<evidence type="ECO:0000313" key="4">
    <source>
        <dbReference type="EMBL" id="MDV6300220.1"/>
    </source>
</evidence>
<evidence type="ECO:0000256" key="2">
    <source>
        <dbReference type="ARBA" id="ARBA00022829"/>
    </source>
</evidence>
<evidence type="ECO:0000259" key="3">
    <source>
        <dbReference type="SMART" id="SM00470"/>
    </source>
</evidence>
<dbReference type="Gene3D" id="3.90.1530.30">
    <property type="match status" value="1"/>
</dbReference>
<evidence type="ECO:0000313" key="5">
    <source>
        <dbReference type="Proteomes" id="UP001185873"/>
    </source>
</evidence>
<dbReference type="SMART" id="SM00470">
    <property type="entry name" value="ParB"/>
    <property type="match status" value="1"/>
</dbReference>
<feature type="domain" description="ParB-like N-terminal" evidence="3">
    <location>
        <begin position="7"/>
        <end position="96"/>
    </location>
</feature>
<sequence>MTTLEITDLPIAEVRPHPQNARRELRGVDELADSIKAEGLHQPIIVAPADDHYVVVLGNTRHAACLKLGWDTIPCIIRNDLATEEKVLSAMLAENCARNDLTVTEEGDAFQRLLDLDLNTASIAKRAGRSRKQVTERVTVAAQPERVRRAVDDKQLTIANALSLAELEDDHELYARVEQAVGTPQFDYEIKRAIALRANLRAETDLRAELAAGGYVEATEKERSALHATVDGFRLEHLWRFEPEGPDETLRYSIWFPSPEYQPPHVRWYRLVQVKPTRLSDETPEVDIPAAPETADQRAAREAAEARAAAAEMETQERLTAANRRRAYLRGLWERDFTDLGLQRTIELHRIAVAASGYMEPLYELAPIFEPDSSEMDQDDPRLDTSDWGLARLQFATWWCRVGCICEHEVSNLHPNNWDEDTHTYLETLRDHLRYELSDIEEALLDTYRALADGYGDD</sequence>
<comment type="caution">
    <text evidence="4">The sequence shown here is derived from an EMBL/GenBank/DDBJ whole genome shotgun (WGS) entry which is preliminary data.</text>
</comment>
<dbReference type="Gene3D" id="1.10.10.2830">
    <property type="match status" value="1"/>
</dbReference>
<dbReference type="Pfam" id="PF17762">
    <property type="entry name" value="HTH_ParB"/>
    <property type="match status" value="1"/>
</dbReference>
<dbReference type="InterPro" id="IPR041468">
    <property type="entry name" value="HTH_ParB/Spo0J"/>
</dbReference>
<dbReference type="InterPro" id="IPR036086">
    <property type="entry name" value="ParB/Sulfiredoxin_sf"/>
</dbReference>
<dbReference type="EMBL" id="JAWLKJ010000003">
    <property type="protein sequence ID" value="MDV6300220.1"/>
    <property type="molecule type" value="Genomic_DNA"/>
</dbReference>
<dbReference type="PANTHER" id="PTHR33375">
    <property type="entry name" value="CHROMOSOME-PARTITIONING PROTEIN PARB-RELATED"/>
    <property type="match status" value="1"/>
</dbReference>
<dbReference type="GO" id="GO:0003677">
    <property type="term" value="F:DNA binding"/>
    <property type="evidence" value="ECO:0007669"/>
    <property type="project" value="InterPro"/>
</dbReference>
<dbReference type="NCBIfam" id="TIGR00180">
    <property type="entry name" value="parB_part"/>
    <property type="match status" value="1"/>
</dbReference>
<dbReference type="AlphaFoldDB" id="A0AAE4QY66"/>
<accession>A0AAE4QY66</accession>
<dbReference type="GO" id="GO:0007059">
    <property type="term" value="P:chromosome segregation"/>
    <property type="evidence" value="ECO:0007669"/>
    <property type="project" value="UniProtKB-KW"/>
</dbReference>
<comment type="similarity">
    <text evidence="1">Belongs to the ParB family.</text>
</comment>
<evidence type="ECO:0000256" key="1">
    <source>
        <dbReference type="ARBA" id="ARBA00006295"/>
    </source>
</evidence>